<keyword evidence="1" id="KW-0812">Transmembrane</keyword>
<keyword evidence="3" id="KW-1185">Reference proteome</keyword>
<dbReference type="PANTHER" id="PTHR37314">
    <property type="entry name" value="SLR0142 PROTEIN"/>
    <property type="match status" value="1"/>
</dbReference>
<reference evidence="2 3" key="1">
    <citation type="submission" date="2023-01" db="EMBL/GenBank/DDBJ databases">
        <authorList>
            <person name="Lee S.H."/>
            <person name="Jung H.S."/>
            <person name="Yun J.U."/>
        </authorList>
    </citation>
    <scope>NUCLEOTIDE SEQUENCE [LARGE SCALE GENOMIC DNA]</scope>
    <source>
        <strain evidence="2 3">CBA3646</strain>
    </source>
</reference>
<feature type="transmembrane region" description="Helical" evidence="1">
    <location>
        <begin position="196"/>
        <end position="213"/>
    </location>
</feature>
<keyword evidence="1" id="KW-1133">Transmembrane helix</keyword>
<keyword evidence="1" id="KW-0472">Membrane</keyword>
<feature type="transmembrane region" description="Helical" evidence="1">
    <location>
        <begin position="134"/>
        <end position="156"/>
    </location>
</feature>
<evidence type="ECO:0000313" key="2">
    <source>
        <dbReference type="EMBL" id="WBW50244.1"/>
    </source>
</evidence>
<feature type="transmembrane region" description="Helical" evidence="1">
    <location>
        <begin position="168"/>
        <end position="190"/>
    </location>
</feature>
<dbReference type="InterPro" id="IPR010699">
    <property type="entry name" value="DUF1275"/>
</dbReference>
<protein>
    <submittedName>
        <fullName evidence="2">YoaK family protein</fullName>
    </submittedName>
</protein>
<accession>A0ABY7QTZ1</accession>
<gene>
    <name evidence="2" type="ORF">O6R05_01495</name>
</gene>
<dbReference type="EMBL" id="CP115667">
    <property type="protein sequence ID" value="WBW50244.1"/>
    <property type="molecule type" value="Genomic_DNA"/>
</dbReference>
<dbReference type="Pfam" id="PF06912">
    <property type="entry name" value="DUF1275"/>
    <property type="match status" value="1"/>
</dbReference>
<feature type="transmembrane region" description="Helical" evidence="1">
    <location>
        <begin position="52"/>
        <end position="71"/>
    </location>
</feature>
<name>A0ABY7QTZ1_9FIRM</name>
<evidence type="ECO:0000256" key="1">
    <source>
        <dbReference type="SAM" id="Phobius"/>
    </source>
</evidence>
<evidence type="ECO:0000313" key="3">
    <source>
        <dbReference type="Proteomes" id="UP001210339"/>
    </source>
</evidence>
<feature type="transmembrane region" description="Helical" evidence="1">
    <location>
        <begin position="91"/>
        <end position="109"/>
    </location>
</feature>
<dbReference type="RefSeq" id="WP_271191776.1">
    <property type="nucleotide sequence ID" value="NZ_CP115667.1"/>
</dbReference>
<proteinExistence type="predicted"/>
<dbReference type="Proteomes" id="UP001210339">
    <property type="component" value="Chromosome"/>
</dbReference>
<sequence length="215" mass="23536">MQPSDSFTNSALLALSGGLQDAYTYNIRGHVFANAQTGNVVLMSQSLMTGDVTTALHFLLPLVSFGLGILVAEQVQNTFQTHRGIHWRQRILVLEILILASVAFMPSSYDVVANALVSFSCALQVQSFRKVHGYGYASTMCIGNLRSGTEALSMYLRTKDTEALTRTFHYYGIIAIFALGAGLGGVLSAIFAEKTILLSPMILLISFFLMHNFKR</sequence>
<organism evidence="2 3">
    <name type="scientific">Peptoniphilus equinus</name>
    <dbReference type="NCBI Taxonomy" id="3016343"/>
    <lineage>
        <taxon>Bacteria</taxon>
        <taxon>Bacillati</taxon>
        <taxon>Bacillota</taxon>
        <taxon>Tissierellia</taxon>
        <taxon>Tissierellales</taxon>
        <taxon>Peptoniphilaceae</taxon>
        <taxon>Peptoniphilus</taxon>
    </lineage>
</organism>
<dbReference type="PANTHER" id="PTHR37314:SF4">
    <property type="entry name" value="UPF0700 TRANSMEMBRANE PROTEIN YOAK"/>
    <property type="match status" value="1"/>
</dbReference>